<proteinExistence type="predicted"/>
<accession>H3ZCD2</accession>
<evidence type="ECO:0000313" key="1">
    <source>
        <dbReference type="EMBL" id="EHR41724.1"/>
    </source>
</evidence>
<sequence>MHGATLTVGKCCFGISRPACPGCGNISFGSYATGRYFQVRRSTDAYYADFICRDQTDNSLFGSKLLLNHAWLRGKRFENI</sequence>
<dbReference type="AlphaFoldDB" id="H3ZCD2"/>
<organism evidence="1 2">
    <name type="scientific">Alishewanella jeotgali KCTC 22429</name>
    <dbReference type="NCBI Taxonomy" id="1129374"/>
    <lineage>
        <taxon>Bacteria</taxon>
        <taxon>Pseudomonadati</taxon>
        <taxon>Pseudomonadota</taxon>
        <taxon>Gammaproteobacteria</taxon>
        <taxon>Alteromonadales</taxon>
        <taxon>Alteromonadaceae</taxon>
        <taxon>Alishewanella</taxon>
    </lineage>
</organism>
<dbReference type="Proteomes" id="UP000012046">
    <property type="component" value="Unassembled WGS sequence"/>
</dbReference>
<name>H3ZCD2_9ALTE</name>
<comment type="caution">
    <text evidence="1">The sequence shown here is derived from an EMBL/GenBank/DDBJ whole genome shotgun (WGS) entry which is preliminary data.</text>
</comment>
<keyword evidence="2" id="KW-1185">Reference proteome</keyword>
<evidence type="ECO:0000313" key="2">
    <source>
        <dbReference type="Proteomes" id="UP000012046"/>
    </source>
</evidence>
<dbReference type="STRING" id="1129374.AJE_05026"/>
<protein>
    <submittedName>
        <fullName evidence="1">Uncharacterized protein</fullName>
    </submittedName>
</protein>
<reference evidence="1 2" key="1">
    <citation type="journal article" date="2012" name="J. Bacteriol.">
        <title>Genome Sequence of Extracellular-Protease-Producing Alishewanella jeotgali Isolated from Traditional Korean Fermented Seafood.</title>
        <authorList>
            <person name="Jung J."/>
            <person name="Chun J."/>
            <person name="Park W."/>
        </authorList>
    </citation>
    <scope>NUCLEOTIDE SEQUENCE [LARGE SCALE GENOMIC DNA]</scope>
    <source>
        <strain evidence="1 2">KCTC 22429</strain>
    </source>
</reference>
<dbReference type="PATRIC" id="fig|1129374.4.peg.1011"/>
<gene>
    <name evidence="1" type="ORF">AJE_05026</name>
</gene>
<dbReference type="EMBL" id="AHTH01000010">
    <property type="protein sequence ID" value="EHR41724.1"/>
    <property type="molecule type" value="Genomic_DNA"/>
</dbReference>